<dbReference type="PANTHER" id="PTHR33167">
    <property type="entry name" value="TRANSCRIPTION FACTOR, PUTATIVE (DUF863)-RELATED"/>
    <property type="match status" value="1"/>
</dbReference>
<sequence>MINVLATSPNSSRLTEKPMDDWDYFKNKELKVDFKRNCIDKLHNSMDRILEQNNVETIKKTMLMHEDVFKHQVQELHRLYSVQKMLMKELKGEKKQTRLWSPRAGLISQHHLPCGDSFWVQDDPSSRELSSSCSGDTLRMARGLDLKRANQEGVSTAFNAIDEAHQHPEDNKMSLVEESEVELTLSIGTPTSRKKKPENHQPNRSLELACSELTNNEIPDLGSSSSPKPEQNPTLTIIFKLIPQVFSCINIHDRELLCSILLTPRLRHHCWAYLVVNASSTAHVYIICVLV</sequence>
<proteinExistence type="predicted"/>
<dbReference type="OMA" id="MQRHEDI"/>
<evidence type="ECO:0000313" key="2">
    <source>
        <dbReference type="Proteomes" id="UP000009183"/>
    </source>
</evidence>
<evidence type="ECO:0000313" key="1">
    <source>
        <dbReference type="EMBL" id="CBI17855.3"/>
    </source>
</evidence>
<dbReference type="AlphaFoldDB" id="D7SQC4"/>
<name>D7SQC4_VITVI</name>
<gene>
    <name evidence="1" type="ordered locus">VIT_11s0052g00690</name>
</gene>
<dbReference type="EMBL" id="FN594964">
    <property type="protein sequence ID" value="CBI17855.3"/>
    <property type="molecule type" value="Genomic_DNA"/>
</dbReference>
<dbReference type="PaxDb" id="29760-VIT_11s0052g00690.t01"/>
<dbReference type="HOGENOM" id="CLU_083484_0_0_1"/>
<protein>
    <submittedName>
        <fullName evidence="1">Uncharacterized protein</fullName>
    </submittedName>
</protein>
<organism evidence="1 2">
    <name type="scientific">Vitis vinifera</name>
    <name type="common">Grape</name>
    <dbReference type="NCBI Taxonomy" id="29760"/>
    <lineage>
        <taxon>Eukaryota</taxon>
        <taxon>Viridiplantae</taxon>
        <taxon>Streptophyta</taxon>
        <taxon>Embryophyta</taxon>
        <taxon>Tracheophyta</taxon>
        <taxon>Spermatophyta</taxon>
        <taxon>Magnoliopsida</taxon>
        <taxon>eudicotyledons</taxon>
        <taxon>Gunneridae</taxon>
        <taxon>Pentapetalae</taxon>
        <taxon>rosids</taxon>
        <taxon>Vitales</taxon>
        <taxon>Vitaceae</taxon>
        <taxon>Viteae</taxon>
        <taxon>Vitis</taxon>
    </lineage>
</organism>
<dbReference type="PANTHER" id="PTHR33167:SF33">
    <property type="entry name" value="MYB-CC TYPE TRANSCRIPTION FACTOR LHEQLE-CONTAINING DOMAIN-CONTAINING PROTEIN"/>
    <property type="match status" value="1"/>
</dbReference>
<dbReference type="STRING" id="29760.D7SQC4"/>
<reference evidence="2" key="1">
    <citation type="journal article" date="2007" name="Nature">
        <title>The grapevine genome sequence suggests ancestral hexaploidization in major angiosperm phyla.</title>
        <authorList>
            <consortium name="The French-Italian Public Consortium for Grapevine Genome Characterization."/>
            <person name="Jaillon O."/>
            <person name="Aury J.-M."/>
            <person name="Noel B."/>
            <person name="Policriti A."/>
            <person name="Clepet C."/>
            <person name="Casagrande A."/>
            <person name="Choisne N."/>
            <person name="Aubourg S."/>
            <person name="Vitulo N."/>
            <person name="Jubin C."/>
            <person name="Vezzi A."/>
            <person name="Legeai F."/>
            <person name="Hugueney P."/>
            <person name="Dasilva C."/>
            <person name="Horner D."/>
            <person name="Mica E."/>
            <person name="Jublot D."/>
            <person name="Poulain J."/>
            <person name="Bruyere C."/>
            <person name="Billault A."/>
            <person name="Segurens B."/>
            <person name="Gouyvenoux M."/>
            <person name="Ugarte E."/>
            <person name="Cattonaro F."/>
            <person name="Anthouard V."/>
            <person name="Vico V."/>
            <person name="Del Fabbro C."/>
            <person name="Alaux M."/>
            <person name="Di Gaspero G."/>
            <person name="Dumas V."/>
            <person name="Felice N."/>
            <person name="Paillard S."/>
            <person name="Juman I."/>
            <person name="Moroldo M."/>
            <person name="Scalabrin S."/>
            <person name="Canaguier A."/>
            <person name="Le Clainche I."/>
            <person name="Malacrida G."/>
            <person name="Durand E."/>
            <person name="Pesole G."/>
            <person name="Laucou V."/>
            <person name="Chatelet P."/>
            <person name="Merdinoglu D."/>
            <person name="Delledonne M."/>
            <person name="Pezzotti M."/>
            <person name="Lecharny A."/>
            <person name="Scarpelli C."/>
            <person name="Artiguenave F."/>
            <person name="Pe M.E."/>
            <person name="Valle G."/>
            <person name="Morgante M."/>
            <person name="Caboche M."/>
            <person name="Adam-Blondon A.-F."/>
            <person name="Weissenbach J."/>
            <person name="Quetier F."/>
            <person name="Wincker P."/>
        </authorList>
    </citation>
    <scope>NUCLEOTIDE SEQUENCE [LARGE SCALE GENOMIC DNA]</scope>
    <source>
        <strain evidence="2">cv. Pinot noir / PN40024</strain>
    </source>
</reference>
<accession>D7SQC4</accession>
<keyword evidence="2" id="KW-1185">Reference proteome</keyword>
<dbReference type="InParanoid" id="D7SQC4"/>
<dbReference type="Proteomes" id="UP000009183">
    <property type="component" value="Chromosome 11"/>
</dbReference>
<dbReference type="eggNOG" id="ENOG502RMNH">
    <property type="taxonomic scope" value="Eukaryota"/>
</dbReference>